<comment type="caution">
    <text evidence="1">The sequence shown here is derived from an EMBL/GenBank/DDBJ whole genome shotgun (WGS) entry which is preliminary data.</text>
</comment>
<dbReference type="Proteomes" id="UP000316759">
    <property type="component" value="Unassembled WGS sequence"/>
</dbReference>
<dbReference type="AlphaFoldDB" id="A0A504YCE8"/>
<dbReference type="STRING" id="46835.A0A504YCE8"/>
<gene>
    <name evidence="1" type="ORF">FGIG_08249</name>
</gene>
<dbReference type="PANTHER" id="PTHR33053:SF9">
    <property type="entry name" value="AGAP000105-PA"/>
    <property type="match status" value="1"/>
</dbReference>
<evidence type="ECO:0008006" key="3">
    <source>
        <dbReference type="Google" id="ProtNLM"/>
    </source>
</evidence>
<keyword evidence="2" id="KW-1185">Reference proteome</keyword>
<name>A0A504YCE8_FASGI</name>
<reference evidence="1 2" key="1">
    <citation type="submission" date="2019-04" db="EMBL/GenBank/DDBJ databases">
        <title>Annotation for the trematode Fasciola gigantica.</title>
        <authorList>
            <person name="Choi Y.-J."/>
        </authorList>
    </citation>
    <scope>NUCLEOTIDE SEQUENCE [LARGE SCALE GENOMIC DNA]</scope>
    <source>
        <strain evidence="1">Uganda_cow_1</strain>
    </source>
</reference>
<evidence type="ECO:0000313" key="1">
    <source>
        <dbReference type="EMBL" id="TPP57909.1"/>
    </source>
</evidence>
<dbReference type="OrthoDB" id="10036512at2759"/>
<sequence>MSLTFPFDGSSQQLVPVLQTSDEPDDLVRISSSGEINTDCEVEPDAVHQPTDVGAPDIPTSIYRQVLLDLPTDPRTLFGSSRQTPKKSVGNGKYVHFVLNESLQRAMDSSAMHTTDEIAIQLHVEGLTLFCGSSQQLWPILGRVLKPLSRVFMVGLYCGMTKPADVMEYLDDCVRELKSLLAEGIYVQSAFRLFRVVLSSVIADATAKALIKQIKHQSGYFSCPRCTQRGSSIGRRLVSSGNPGESRTDVEFCCRRQPDHHTGDSPYNSLSSDMINTFQTDYIHMLCLGIMKQTLLLWRQFGKPRRALLSAQ</sequence>
<evidence type="ECO:0000313" key="2">
    <source>
        <dbReference type="Proteomes" id="UP000316759"/>
    </source>
</evidence>
<proteinExistence type="predicted"/>
<protein>
    <recommendedName>
        <fullName evidence="3">Transposase domain-containing protein</fullName>
    </recommendedName>
</protein>
<dbReference type="EMBL" id="SUNJ01012610">
    <property type="protein sequence ID" value="TPP57909.1"/>
    <property type="molecule type" value="Genomic_DNA"/>
</dbReference>
<dbReference type="PANTHER" id="PTHR33053">
    <property type="entry name" value="PROTEIN, PUTATIVE-RELATED"/>
    <property type="match status" value="1"/>
</dbReference>
<organism evidence="1 2">
    <name type="scientific">Fasciola gigantica</name>
    <name type="common">Giant liver fluke</name>
    <dbReference type="NCBI Taxonomy" id="46835"/>
    <lineage>
        <taxon>Eukaryota</taxon>
        <taxon>Metazoa</taxon>
        <taxon>Spiralia</taxon>
        <taxon>Lophotrochozoa</taxon>
        <taxon>Platyhelminthes</taxon>
        <taxon>Trematoda</taxon>
        <taxon>Digenea</taxon>
        <taxon>Plagiorchiida</taxon>
        <taxon>Echinostomata</taxon>
        <taxon>Echinostomatoidea</taxon>
        <taxon>Fasciolidae</taxon>
        <taxon>Fasciola</taxon>
    </lineage>
</organism>
<accession>A0A504YCE8</accession>